<evidence type="ECO:0000256" key="3">
    <source>
        <dbReference type="ARBA" id="ARBA00022792"/>
    </source>
</evidence>
<evidence type="ECO:0000313" key="8">
    <source>
        <dbReference type="Proteomes" id="UP001633002"/>
    </source>
</evidence>
<dbReference type="PANTHER" id="PTHR21382">
    <property type="entry name" value="NADH-UBIQUINONE OXIDOREDUCTASE SUBUNIT"/>
    <property type="match status" value="1"/>
</dbReference>
<dbReference type="Proteomes" id="UP001633002">
    <property type="component" value="Unassembled WGS sequence"/>
</dbReference>
<evidence type="ECO:0000313" key="7">
    <source>
        <dbReference type="EMBL" id="KAL3686754.1"/>
    </source>
</evidence>
<dbReference type="GO" id="GO:0005743">
    <property type="term" value="C:mitochondrial inner membrane"/>
    <property type="evidence" value="ECO:0007669"/>
    <property type="project" value="UniProtKB-SubCell"/>
</dbReference>
<keyword evidence="5" id="KW-0496">Mitochondrion</keyword>
<comment type="caution">
    <text evidence="7">The sequence shown here is derived from an EMBL/GenBank/DDBJ whole genome shotgun (WGS) entry which is preliminary data.</text>
</comment>
<evidence type="ECO:0000256" key="5">
    <source>
        <dbReference type="ARBA" id="ARBA00023128"/>
    </source>
</evidence>
<evidence type="ECO:0000256" key="1">
    <source>
        <dbReference type="ARBA" id="ARBA00004448"/>
    </source>
</evidence>
<reference evidence="7 8" key="1">
    <citation type="submission" date="2024-09" db="EMBL/GenBank/DDBJ databases">
        <title>Chromosome-scale assembly of Riccia sorocarpa.</title>
        <authorList>
            <person name="Paukszto L."/>
        </authorList>
    </citation>
    <scope>NUCLEOTIDE SEQUENCE [LARGE SCALE GENOMIC DNA]</scope>
    <source>
        <strain evidence="7">LP-2024</strain>
        <tissue evidence="7">Aerial parts of the thallus</tissue>
    </source>
</reference>
<dbReference type="EMBL" id="JBJQOH010000004">
    <property type="protein sequence ID" value="KAL3686754.1"/>
    <property type="molecule type" value="Genomic_DNA"/>
</dbReference>
<dbReference type="InterPro" id="IPR039205">
    <property type="entry name" value="NDUFA11"/>
</dbReference>
<proteinExistence type="predicted"/>
<keyword evidence="4" id="KW-1133">Transmembrane helix</keyword>
<keyword evidence="6" id="KW-0472">Membrane</keyword>
<dbReference type="Pfam" id="PF02466">
    <property type="entry name" value="Tim17"/>
    <property type="match status" value="1"/>
</dbReference>
<gene>
    <name evidence="7" type="ORF">R1sor_013063</name>
</gene>
<keyword evidence="2" id="KW-0812">Transmembrane</keyword>
<keyword evidence="8" id="KW-1185">Reference proteome</keyword>
<evidence type="ECO:0008006" key="9">
    <source>
        <dbReference type="Google" id="ProtNLM"/>
    </source>
</evidence>
<sequence>MDAEEVRDLGEYDTVVFRTASGAGSSFIAGTILGAIQATWTDAPVEKNQAWRALQKTGHIMGSYGILFAAIGGTFTFVDAVSETIRGKKDFVNGVIGGFAAGSILGVKAGRVPVGLGAGAAMAAVSAFMDAGGQRTRAPTGREYLPYPRENRIDT</sequence>
<comment type="subcellular location">
    <subcellularLocation>
        <location evidence="1">Mitochondrion inner membrane</location>
        <topology evidence="1">Multi-pass membrane protein</topology>
    </subcellularLocation>
</comment>
<accession>A0ABD3H9D2</accession>
<organism evidence="7 8">
    <name type="scientific">Riccia sorocarpa</name>
    <dbReference type="NCBI Taxonomy" id="122646"/>
    <lineage>
        <taxon>Eukaryota</taxon>
        <taxon>Viridiplantae</taxon>
        <taxon>Streptophyta</taxon>
        <taxon>Embryophyta</taxon>
        <taxon>Marchantiophyta</taxon>
        <taxon>Marchantiopsida</taxon>
        <taxon>Marchantiidae</taxon>
        <taxon>Marchantiales</taxon>
        <taxon>Ricciaceae</taxon>
        <taxon>Riccia</taxon>
    </lineage>
</organism>
<evidence type="ECO:0000256" key="6">
    <source>
        <dbReference type="ARBA" id="ARBA00023136"/>
    </source>
</evidence>
<protein>
    <recommendedName>
        <fullName evidence="9">Complex I-B14.7</fullName>
    </recommendedName>
</protein>
<evidence type="ECO:0000256" key="4">
    <source>
        <dbReference type="ARBA" id="ARBA00022989"/>
    </source>
</evidence>
<dbReference type="PANTHER" id="PTHR21382:SF1">
    <property type="entry name" value="NADH DEHYDROGENASE [UBIQUINONE] 1 ALPHA SUBCOMPLEX SUBUNIT 11"/>
    <property type="match status" value="1"/>
</dbReference>
<evidence type="ECO:0000256" key="2">
    <source>
        <dbReference type="ARBA" id="ARBA00022692"/>
    </source>
</evidence>
<dbReference type="AlphaFoldDB" id="A0ABD3H9D2"/>
<name>A0ABD3H9D2_9MARC</name>
<keyword evidence="3" id="KW-0999">Mitochondrion inner membrane</keyword>